<dbReference type="InterPro" id="IPR023753">
    <property type="entry name" value="FAD/NAD-binding_dom"/>
</dbReference>
<proteinExistence type="predicted"/>
<keyword evidence="4" id="KW-1185">Reference proteome</keyword>
<dbReference type="PANTHER" id="PTHR42949">
    <property type="entry name" value="ANAEROBIC GLYCEROL-3-PHOSPHATE DEHYDROGENASE SUBUNIT B"/>
    <property type="match status" value="1"/>
</dbReference>
<feature type="domain" description="FAD/NAD(P)-binding" evidence="2">
    <location>
        <begin position="3"/>
        <end position="300"/>
    </location>
</feature>
<dbReference type="PANTHER" id="PTHR42949:SF3">
    <property type="entry name" value="ANAEROBIC GLYCEROL-3-PHOSPHATE DEHYDROGENASE SUBUNIT B"/>
    <property type="match status" value="1"/>
</dbReference>
<accession>A0A916Q9B4</accession>
<dbReference type="EMBL" id="BLYI01000070">
    <property type="protein sequence ID" value="GFO86697.1"/>
    <property type="molecule type" value="Genomic_DNA"/>
</dbReference>
<dbReference type="Proteomes" id="UP000613208">
    <property type="component" value="Unassembled WGS sequence"/>
</dbReference>
<dbReference type="GO" id="GO:0016491">
    <property type="term" value="F:oxidoreductase activity"/>
    <property type="evidence" value="ECO:0007669"/>
    <property type="project" value="UniProtKB-KW"/>
</dbReference>
<dbReference type="InterPro" id="IPR036188">
    <property type="entry name" value="FAD/NAD-bd_sf"/>
</dbReference>
<name>A0A916Q9B4_9FIRM</name>
<organism evidence="3 4">
    <name type="scientific">Anaerostipes butyraticus</name>
    <dbReference type="NCBI Taxonomy" id="645466"/>
    <lineage>
        <taxon>Bacteria</taxon>
        <taxon>Bacillati</taxon>
        <taxon>Bacillota</taxon>
        <taxon>Clostridia</taxon>
        <taxon>Lachnospirales</taxon>
        <taxon>Lachnospiraceae</taxon>
        <taxon>Anaerostipes</taxon>
    </lineage>
</organism>
<dbReference type="Gene3D" id="3.50.50.60">
    <property type="entry name" value="FAD/NAD(P)-binding domain"/>
    <property type="match status" value="2"/>
</dbReference>
<dbReference type="SUPFAM" id="SSF51905">
    <property type="entry name" value="FAD/NAD(P)-binding domain"/>
    <property type="match status" value="1"/>
</dbReference>
<sequence length="421" mass="45924">MKYDVIVVGGGPAGLAAAVEANKNGAEKVLVVERDQELGGILNQCIHNGFGLHYFKEELTGPEYAGKFIDMLEQTNIEVMLDTMVLDVDETEKCVHAMNKKNGYMKLEAKAIILNMGCRERTRGAIAIPGDRPAGVFTAGAAQRYVNIEGYMVGKRVLILGSGDIGLIMARRMSLEGAKVVGCVELCPYSNGLTRNIVQCLEDYNIPLYLSHTITDIQGDKRVEKVIVQKVDENNQPIPGTEIEFDVDTVLLSVGLIPENELTRSAGIEMDPATSGPVVFENMETSAEGIFASGNVVHVHDLVDFVTAESQKAGKSAAEYVKNGETKDQTYIEIKNGDGVNGIVPQKVRPSNVDKMVEVMFRARNVYKDVQIKVKSDGKELASFKREHMAPGEMEKIVIPKAFLDKVENGEITVSVEKVGA</sequence>
<evidence type="ECO:0000259" key="2">
    <source>
        <dbReference type="Pfam" id="PF07992"/>
    </source>
</evidence>
<evidence type="ECO:0000256" key="1">
    <source>
        <dbReference type="ARBA" id="ARBA00023002"/>
    </source>
</evidence>
<gene>
    <name evidence="3" type="ORF">ANBU17_30440</name>
</gene>
<comment type="caution">
    <text evidence="3">The sequence shown here is derived from an EMBL/GenBank/DDBJ whole genome shotgun (WGS) entry which is preliminary data.</text>
</comment>
<dbReference type="PRINTS" id="PR00368">
    <property type="entry name" value="FADPNR"/>
</dbReference>
<dbReference type="Pfam" id="PF07992">
    <property type="entry name" value="Pyr_redox_2"/>
    <property type="match status" value="1"/>
</dbReference>
<protein>
    <submittedName>
        <fullName evidence="3">Pyridine nucleotide-disulfide oxidoreductase</fullName>
    </submittedName>
</protein>
<reference evidence="3" key="1">
    <citation type="submission" date="2020-06" db="EMBL/GenBank/DDBJ databases">
        <title>Characterization of fructooligosaccharide metabolism and fructooligosaccharide-degrading enzymes in human commensal butyrate producers.</title>
        <authorList>
            <person name="Tanno H."/>
            <person name="Fujii T."/>
            <person name="Hirano K."/>
            <person name="Maeno S."/>
            <person name="Tonozuka T."/>
            <person name="Sakamoto M."/>
            <person name="Ohkuma M."/>
            <person name="Tochio T."/>
            <person name="Endo A."/>
        </authorList>
    </citation>
    <scope>NUCLEOTIDE SEQUENCE</scope>
    <source>
        <strain evidence="3">JCM 17466</strain>
    </source>
</reference>
<dbReference type="PRINTS" id="PR00411">
    <property type="entry name" value="PNDRDTASEI"/>
</dbReference>
<dbReference type="InterPro" id="IPR051691">
    <property type="entry name" value="Metab_Enz_Cyan_OpOx_G3PDH"/>
</dbReference>
<dbReference type="AlphaFoldDB" id="A0A916Q9B4"/>
<evidence type="ECO:0000313" key="4">
    <source>
        <dbReference type="Proteomes" id="UP000613208"/>
    </source>
</evidence>
<keyword evidence="1" id="KW-0560">Oxidoreductase</keyword>
<dbReference type="RefSeq" id="WP_201312338.1">
    <property type="nucleotide sequence ID" value="NZ_BLYI01000070.1"/>
</dbReference>
<evidence type="ECO:0000313" key="3">
    <source>
        <dbReference type="EMBL" id="GFO86697.1"/>
    </source>
</evidence>